<protein>
    <submittedName>
        <fullName evidence="4">DUF5702 domain-containing protein</fullName>
    </submittedName>
</protein>
<evidence type="ECO:0000256" key="1">
    <source>
        <dbReference type="SAM" id="MobiDB-lite"/>
    </source>
</evidence>
<feature type="region of interest" description="Disordered" evidence="1">
    <location>
        <begin position="451"/>
        <end position="513"/>
    </location>
</feature>
<organism evidence="4 5">
    <name type="scientific">Ventrimonas faecis</name>
    <dbReference type="NCBI Taxonomy" id="3133170"/>
    <lineage>
        <taxon>Bacteria</taxon>
        <taxon>Bacillati</taxon>
        <taxon>Bacillota</taxon>
        <taxon>Clostridia</taxon>
        <taxon>Lachnospirales</taxon>
        <taxon>Lachnospiraceae</taxon>
        <taxon>Ventrimonas</taxon>
    </lineage>
</organism>
<feature type="compositionally biased region" description="Polar residues" evidence="1">
    <location>
        <begin position="451"/>
        <end position="462"/>
    </location>
</feature>
<name>A0ABV1HI07_9FIRM</name>
<gene>
    <name evidence="4" type="ORF">WMO41_01060</name>
</gene>
<comment type="caution">
    <text evidence="4">The sequence shown here is derived from an EMBL/GenBank/DDBJ whole genome shotgun (WGS) entry which is preliminary data.</text>
</comment>
<keyword evidence="2" id="KW-0812">Transmembrane</keyword>
<reference evidence="4 5" key="1">
    <citation type="submission" date="2024-03" db="EMBL/GenBank/DDBJ databases">
        <title>Human intestinal bacterial collection.</title>
        <authorList>
            <person name="Pauvert C."/>
            <person name="Hitch T.C.A."/>
            <person name="Clavel T."/>
        </authorList>
    </citation>
    <scope>NUCLEOTIDE SEQUENCE [LARGE SCALE GENOMIC DNA]</scope>
    <source>
        <strain evidence="4 5">CLA-AP-H27</strain>
    </source>
</reference>
<evidence type="ECO:0000313" key="4">
    <source>
        <dbReference type="EMBL" id="MEQ2561779.1"/>
    </source>
</evidence>
<accession>A0ABV1HI07</accession>
<evidence type="ECO:0000313" key="5">
    <source>
        <dbReference type="Proteomes" id="UP001437460"/>
    </source>
</evidence>
<keyword evidence="2" id="KW-0472">Membrane</keyword>
<dbReference type="Pfam" id="PF13400">
    <property type="entry name" value="Tad"/>
    <property type="match status" value="1"/>
</dbReference>
<dbReference type="Pfam" id="PF18960">
    <property type="entry name" value="DUF5702"/>
    <property type="match status" value="1"/>
</dbReference>
<dbReference type="InterPro" id="IPR028087">
    <property type="entry name" value="Tad_N"/>
</dbReference>
<feature type="compositionally biased region" description="Basic and acidic residues" evidence="1">
    <location>
        <begin position="475"/>
        <end position="503"/>
    </location>
</feature>
<keyword evidence="2" id="KW-1133">Transmembrane helix</keyword>
<feature type="transmembrane region" description="Helical" evidence="2">
    <location>
        <begin position="12"/>
        <end position="32"/>
    </location>
</feature>
<feature type="domain" description="Putative Flp pilus-assembly TadG-like N-terminal" evidence="3">
    <location>
        <begin position="11"/>
        <end position="55"/>
    </location>
</feature>
<sequence>MKFFENKRNRGAVSIFLVIILLPTMLLCAVLIDGSRVASARAMTQEAADLAATSALSVYNQKLKDDYGLFAVKEPDKLEKIYKESLEATLLASGLSEDEAYSEKLWGIMKDTVGLNNPYEGKNFLNLYDFKVDSCKVEPKYPLAEKDVLQNQMVEYAKYRGIYIMADRFGILTGKGSVKETAEQEKEATDVMETKMDVDEKNGDADKKIAELMKLVEELNQAVYMAGVIKETYLEDLPAYMEKVKLENTDIEGDYNSNDVSELKGIHRTVSSDLQRCQILAKAVLDQAKNTKISLEQAITRLDDFKEGQEGRGEENETIGGLVEDAQTDRSYYQDTCMARVDELLNDKRLEQLAADEYLGSRMRQTMGQIERAVEKYADEIEENDSDSEGEDGETEEEEILEYYYYYLDMTNREEDAQTVINGGAGPKKYYRQAVTEVIQYFQGRSWNAVNPAQSRSQNSGQEGKINESVASDQSAKEDESTKPDNGEERKSIKSEDYKDRPSKSYQSAATPEQFGGYWNTSGSLSGAKKALDGSKNSVLLQLGETARDEVLSIAYMFGTFKTRMSTKPDLNGKMSQEEKDCVYMPAWRYAHEDGEIDMRFEPKKDRKTALRSEIEYLVCGKQSDQENEQIIYRIIFAERLANNVYAMYRDKKTIKPACEVAAFAASMATEFVIPERVFFWIFLTAWATAETSLEMHYLLDCGYKIPLFKNNKNIILNEIPDGDGLVDNYGSVNSGVFVTYEDYLLILLLIQGSEKRIMRSADLIEVNMKKNGEESFSMDKAFTYLKADSQMSIRYLFGSTAPFKSDYEANGVTGRIKYNNTIYQGY</sequence>
<dbReference type="InterPro" id="IPR043756">
    <property type="entry name" value="DUF5702"/>
</dbReference>
<evidence type="ECO:0000259" key="3">
    <source>
        <dbReference type="Pfam" id="PF13400"/>
    </source>
</evidence>
<dbReference type="EMBL" id="JBBMFJ010000001">
    <property type="protein sequence ID" value="MEQ2561779.1"/>
    <property type="molecule type" value="Genomic_DNA"/>
</dbReference>
<keyword evidence="5" id="KW-1185">Reference proteome</keyword>
<proteinExistence type="predicted"/>
<evidence type="ECO:0000256" key="2">
    <source>
        <dbReference type="SAM" id="Phobius"/>
    </source>
</evidence>
<dbReference type="RefSeq" id="WP_349228219.1">
    <property type="nucleotide sequence ID" value="NZ_JBBMFJ010000001.1"/>
</dbReference>
<dbReference type="Proteomes" id="UP001437460">
    <property type="component" value="Unassembled WGS sequence"/>
</dbReference>